<evidence type="ECO:0000259" key="4">
    <source>
        <dbReference type="Pfam" id="PF22725"/>
    </source>
</evidence>
<protein>
    <submittedName>
        <fullName evidence="5">1,5-anhydro-D-fructose reductase</fullName>
        <ecNumber evidence="5">1.1.1.292</ecNumber>
    </submittedName>
</protein>
<name>A0A518GXR4_9BACT</name>
<feature type="domain" description="Gfo/Idh/MocA-like oxidoreductase N-terminal" evidence="3">
    <location>
        <begin position="5"/>
        <end position="121"/>
    </location>
</feature>
<dbReference type="GO" id="GO:0033712">
    <property type="term" value="F:1,5-anhydro-D-fructose reductase (1,5-anhydro-D-mannitol-forming) activity"/>
    <property type="evidence" value="ECO:0007669"/>
    <property type="project" value="UniProtKB-EC"/>
</dbReference>
<dbReference type="InterPro" id="IPR050984">
    <property type="entry name" value="Gfo/Idh/MocA_domain"/>
</dbReference>
<evidence type="ECO:0000256" key="2">
    <source>
        <dbReference type="ARBA" id="ARBA00023002"/>
    </source>
</evidence>
<dbReference type="GO" id="GO:0000166">
    <property type="term" value="F:nucleotide binding"/>
    <property type="evidence" value="ECO:0007669"/>
    <property type="project" value="InterPro"/>
</dbReference>
<dbReference type="PANTHER" id="PTHR22604">
    <property type="entry name" value="OXIDOREDUCTASES"/>
    <property type="match status" value="1"/>
</dbReference>
<reference evidence="5 6" key="1">
    <citation type="submission" date="2019-02" db="EMBL/GenBank/DDBJ databases">
        <title>Deep-cultivation of Planctomycetes and their phenomic and genomic characterization uncovers novel biology.</title>
        <authorList>
            <person name="Wiegand S."/>
            <person name="Jogler M."/>
            <person name="Boedeker C."/>
            <person name="Pinto D."/>
            <person name="Vollmers J."/>
            <person name="Rivas-Marin E."/>
            <person name="Kohn T."/>
            <person name="Peeters S.H."/>
            <person name="Heuer A."/>
            <person name="Rast P."/>
            <person name="Oberbeckmann S."/>
            <person name="Bunk B."/>
            <person name="Jeske O."/>
            <person name="Meyerdierks A."/>
            <person name="Storesund J.E."/>
            <person name="Kallscheuer N."/>
            <person name="Luecker S."/>
            <person name="Lage O.M."/>
            <person name="Pohl T."/>
            <person name="Merkel B.J."/>
            <person name="Hornburger P."/>
            <person name="Mueller R.-W."/>
            <person name="Bruemmer F."/>
            <person name="Labrenz M."/>
            <person name="Spormann A.M."/>
            <person name="Op den Camp H."/>
            <person name="Overmann J."/>
            <person name="Amann R."/>
            <person name="Jetten M.S.M."/>
            <person name="Mascher T."/>
            <person name="Medema M.H."/>
            <person name="Devos D.P."/>
            <person name="Kaster A.-K."/>
            <person name="Ovreas L."/>
            <person name="Rohde M."/>
            <person name="Galperin M.Y."/>
            <person name="Jogler C."/>
        </authorList>
    </citation>
    <scope>NUCLEOTIDE SEQUENCE [LARGE SCALE GENOMIC DNA]</scope>
    <source>
        <strain evidence="5 6">ElP</strain>
    </source>
</reference>
<organism evidence="5 6">
    <name type="scientific">Tautonia plasticadhaerens</name>
    <dbReference type="NCBI Taxonomy" id="2527974"/>
    <lineage>
        <taxon>Bacteria</taxon>
        <taxon>Pseudomonadati</taxon>
        <taxon>Planctomycetota</taxon>
        <taxon>Planctomycetia</taxon>
        <taxon>Isosphaerales</taxon>
        <taxon>Isosphaeraceae</taxon>
        <taxon>Tautonia</taxon>
    </lineage>
</organism>
<dbReference type="Gene3D" id="3.30.360.10">
    <property type="entry name" value="Dihydrodipicolinate Reductase, domain 2"/>
    <property type="match status" value="1"/>
</dbReference>
<dbReference type="InterPro" id="IPR036291">
    <property type="entry name" value="NAD(P)-bd_dom_sf"/>
</dbReference>
<dbReference type="Pfam" id="PF01408">
    <property type="entry name" value="GFO_IDH_MocA"/>
    <property type="match status" value="1"/>
</dbReference>
<keyword evidence="2 5" id="KW-0560">Oxidoreductase</keyword>
<dbReference type="EC" id="1.1.1.292" evidence="5"/>
<dbReference type="InterPro" id="IPR000683">
    <property type="entry name" value="Gfo/Idh/MocA-like_OxRdtase_N"/>
</dbReference>
<sequence length="365" mass="38595">MADTVRWGILGAGSMAEAFARGLAELPDAVVSAVGSRSLDRAKGLAERLRIPKAVGSVEELVASPEVDLVYVSTPNHVHREHMVLALGSGKPVLCEKPFALNAGEAREVAELARSAGLFCMEAMWSRFIPCMARLRELVRGGTIGEVQMLSAQMGYPFEYRPGGRLWDPGQGGGVLLDLGVYLVSMALDLLGPVEGVVGFASMAESGVDDRVGLVLRHSGGRLSNLSASLTGATGNDAVLSGSGGLIRVAEPFYRPERLTVRSVSPISPGADGSGGGRLALLKGMPVVRSVARRIDPLIDLARGGRRDLVVPLSGNGYQYQAAEAMRCLRAGETESPVMPLDESIAILDVLDEVRRRWGDLGSNP</sequence>
<dbReference type="PANTHER" id="PTHR22604:SF105">
    <property type="entry name" value="TRANS-1,2-DIHYDROBENZENE-1,2-DIOL DEHYDROGENASE"/>
    <property type="match status" value="1"/>
</dbReference>
<dbReference type="AlphaFoldDB" id="A0A518GXR4"/>
<dbReference type="RefSeq" id="WP_145267733.1">
    <property type="nucleotide sequence ID" value="NZ_CP036426.1"/>
</dbReference>
<dbReference type="OrthoDB" id="9783105at2"/>
<dbReference type="SUPFAM" id="SSF51735">
    <property type="entry name" value="NAD(P)-binding Rossmann-fold domains"/>
    <property type="match status" value="1"/>
</dbReference>
<dbReference type="InterPro" id="IPR055170">
    <property type="entry name" value="GFO_IDH_MocA-like_dom"/>
</dbReference>
<evidence type="ECO:0000313" key="6">
    <source>
        <dbReference type="Proteomes" id="UP000317835"/>
    </source>
</evidence>
<accession>A0A518GXR4</accession>
<dbReference type="SUPFAM" id="SSF55347">
    <property type="entry name" value="Glyceraldehyde-3-phosphate dehydrogenase-like, C-terminal domain"/>
    <property type="match status" value="1"/>
</dbReference>
<comment type="similarity">
    <text evidence="1">Belongs to the Gfo/Idh/MocA family.</text>
</comment>
<dbReference type="Pfam" id="PF22725">
    <property type="entry name" value="GFO_IDH_MocA_C3"/>
    <property type="match status" value="1"/>
</dbReference>
<evidence type="ECO:0000256" key="1">
    <source>
        <dbReference type="ARBA" id="ARBA00010928"/>
    </source>
</evidence>
<dbReference type="Gene3D" id="3.40.50.720">
    <property type="entry name" value="NAD(P)-binding Rossmann-like Domain"/>
    <property type="match status" value="1"/>
</dbReference>
<feature type="domain" description="GFO/IDH/MocA-like oxidoreductase" evidence="4">
    <location>
        <begin position="133"/>
        <end position="247"/>
    </location>
</feature>
<dbReference type="KEGG" id="tpla:ElP_12130"/>
<dbReference type="EMBL" id="CP036426">
    <property type="protein sequence ID" value="QDV33342.1"/>
    <property type="molecule type" value="Genomic_DNA"/>
</dbReference>
<evidence type="ECO:0000313" key="5">
    <source>
        <dbReference type="EMBL" id="QDV33342.1"/>
    </source>
</evidence>
<gene>
    <name evidence="5" type="primary">afr_2</name>
    <name evidence="5" type="ORF">ElP_12130</name>
</gene>
<keyword evidence="6" id="KW-1185">Reference proteome</keyword>
<evidence type="ECO:0000259" key="3">
    <source>
        <dbReference type="Pfam" id="PF01408"/>
    </source>
</evidence>
<proteinExistence type="inferred from homology"/>
<dbReference type="Proteomes" id="UP000317835">
    <property type="component" value="Chromosome"/>
</dbReference>